<dbReference type="Gene3D" id="2.60.120.370">
    <property type="entry name" value="YhcH/YjgK/YiaL"/>
    <property type="match status" value="1"/>
</dbReference>
<organism evidence="1 2">
    <name type="scientific">Photobacterium lutimaris</name>
    <dbReference type="NCBI Taxonomy" id="388278"/>
    <lineage>
        <taxon>Bacteria</taxon>
        <taxon>Pseudomonadati</taxon>
        <taxon>Pseudomonadota</taxon>
        <taxon>Gammaproteobacteria</taxon>
        <taxon>Vibrionales</taxon>
        <taxon>Vibrionaceae</taxon>
        <taxon>Photobacterium</taxon>
    </lineage>
</organism>
<comment type="caution">
    <text evidence="1">The sequence shown here is derived from an EMBL/GenBank/DDBJ whole genome shotgun (WGS) entry which is preliminary data.</text>
</comment>
<reference evidence="1 2" key="1">
    <citation type="submission" date="2018-03" db="EMBL/GenBank/DDBJ databases">
        <title>Whole genome sequencing of Histamine producing bacteria.</title>
        <authorList>
            <person name="Butler K."/>
        </authorList>
    </citation>
    <scope>NUCLEOTIDE SEQUENCE [LARGE SCALE GENOMIC DNA]</scope>
    <source>
        <strain evidence="1 2">JCM 13586</strain>
    </source>
</reference>
<dbReference type="NCBIfam" id="TIGR00022">
    <property type="entry name" value="YhcH/YjgK/YiaL family protein"/>
    <property type="match status" value="1"/>
</dbReference>
<accession>A0A2T3J3L0</accession>
<dbReference type="GO" id="GO:0044010">
    <property type="term" value="P:single-species biofilm formation"/>
    <property type="evidence" value="ECO:0007669"/>
    <property type="project" value="TreeGrafter"/>
</dbReference>
<gene>
    <name evidence="1" type="ORF">C9I99_02095</name>
</gene>
<proteinExistence type="predicted"/>
<dbReference type="EMBL" id="PYMH01000001">
    <property type="protein sequence ID" value="PSU35833.1"/>
    <property type="molecule type" value="Genomic_DNA"/>
</dbReference>
<dbReference type="RefSeq" id="WP_107347188.1">
    <property type="nucleotide sequence ID" value="NZ_PYMH01000001.1"/>
</dbReference>
<dbReference type="InterPro" id="IPR037012">
    <property type="entry name" value="NanQ/TabA/YiaL_sf"/>
</dbReference>
<evidence type="ECO:0000313" key="1">
    <source>
        <dbReference type="EMBL" id="PSU35833.1"/>
    </source>
</evidence>
<dbReference type="InterPro" id="IPR004375">
    <property type="entry name" value="NanQ/TabA/YiaL"/>
</dbReference>
<protein>
    <submittedName>
        <fullName evidence="1">YhcH/YjgK/YiaL family protein</fullName>
    </submittedName>
</protein>
<sequence length="160" mass="19054">MYRGNLCSLDSYRHIPYKLVEIIQLVKRRIQTNDEEGTYPVIDDKVFFFVVEDETKCFAETRSEIHDKYIDIQIILKGIECFGYSEQPFYSIEKDFLEDRDVAFSQEVIDEKFVTLSQGDFIIFNTRQPHRPLIAKEKPERVKKVVIKVNKEYLNKFIEV</sequence>
<name>A0A2T3J3L0_9GAMM</name>
<dbReference type="PANTHER" id="PTHR34986:SF4">
    <property type="entry name" value="EVOLVED BETA-GALACTOSIDASE SUBUNIT BETA-RELATED"/>
    <property type="match status" value="1"/>
</dbReference>
<dbReference type="Pfam" id="PF04074">
    <property type="entry name" value="DUF386"/>
    <property type="match status" value="1"/>
</dbReference>
<dbReference type="OrthoDB" id="6196468at2"/>
<dbReference type="GO" id="GO:0005829">
    <property type="term" value="C:cytosol"/>
    <property type="evidence" value="ECO:0007669"/>
    <property type="project" value="TreeGrafter"/>
</dbReference>
<dbReference type="AlphaFoldDB" id="A0A2T3J3L0"/>
<dbReference type="SUPFAM" id="SSF51197">
    <property type="entry name" value="Clavaminate synthase-like"/>
    <property type="match status" value="1"/>
</dbReference>
<dbReference type="Proteomes" id="UP000241222">
    <property type="component" value="Unassembled WGS sequence"/>
</dbReference>
<dbReference type="PANTHER" id="PTHR34986">
    <property type="entry name" value="EVOLVED BETA-GALACTOSIDASE SUBUNIT BETA"/>
    <property type="match status" value="1"/>
</dbReference>
<evidence type="ECO:0000313" key="2">
    <source>
        <dbReference type="Proteomes" id="UP000241222"/>
    </source>
</evidence>
<keyword evidence="2" id="KW-1185">Reference proteome</keyword>